<dbReference type="InterPro" id="IPR021856">
    <property type="entry name" value="DUF3465"/>
</dbReference>
<dbReference type="PROSITE" id="PS51257">
    <property type="entry name" value="PROKAR_LIPOPROTEIN"/>
    <property type="match status" value="1"/>
</dbReference>
<protein>
    <submittedName>
        <fullName evidence="2">DUF3465 domain-containing protein</fullName>
    </submittedName>
</protein>
<dbReference type="Proteomes" id="UP000664277">
    <property type="component" value="Unassembled WGS sequence"/>
</dbReference>
<reference evidence="2" key="1">
    <citation type="submission" date="2021-02" db="EMBL/GenBank/DDBJ databases">
        <title>Genome-Resolved Metagenomics of a Microbial Community Performing Photosynthetic Biological Nutrient Removal.</title>
        <authorList>
            <person name="Mcdaniel E.A."/>
        </authorList>
    </citation>
    <scope>NUCLEOTIDE SEQUENCE</scope>
    <source>
        <strain evidence="2">UWPOB_OBS1</strain>
    </source>
</reference>
<feature type="signal peptide" evidence="1">
    <location>
        <begin position="1"/>
        <end position="30"/>
    </location>
</feature>
<gene>
    <name evidence="2" type="ORF">J0M35_09155</name>
</gene>
<dbReference type="EMBL" id="JAFLCK010000011">
    <property type="protein sequence ID" value="MBN8660516.1"/>
    <property type="molecule type" value="Genomic_DNA"/>
</dbReference>
<dbReference type="AlphaFoldDB" id="A0A8J7TM05"/>
<name>A0A8J7TM05_9BACT</name>
<dbReference type="Pfam" id="PF11948">
    <property type="entry name" value="DUF3465"/>
    <property type="match status" value="1"/>
</dbReference>
<comment type="caution">
    <text evidence="2">The sequence shown here is derived from an EMBL/GenBank/DDBJ whole genome shotgun (WGS) entry which is preliminary data.</text>
</comment>
<accession>A0A8J7TM05</accession>
<evidence type="ECO:0000313" key="3">
    <source>
        <dbReference type="Proteomes" id="UP000664277"/>
    </source>
</evidence>
<evidence type="ECO:0000313" key="2">
    <source>
        <dbReference type="EMBL" id="MBN8660516.1"/>
    </source>
</evidence>
<organism evidence="2 3">
    <name type="scientific">Candidatus Obscuribacter phosphatis</name>
    <dbReference type="NCBI Taxonomy" id="1906157"/>
    <lineage>
        <taxon>Bacteria</taxon>
        <taxon>Bacillati</taxon>
        <taxon>Candidatus Melainabacteria</taxon>
        <taxon>Candidatus Obscuribacterales</taxon>
        <taxon>Candidatus Obscuribacteraceae</taxon>
        <taxon>Candidatus Obscuribacter</taxon>
    </lineage>
</organism>
<keyword evidence="1" id="KW-0732">Signal</keyword>
<proteinExistence type="predicted"/>
<evidence type="ECO:0000256" key="1">
    <source>
        <dbReference type="SAM" id="SignalP"/>
    </source>
</evidence>
<sequence>MKNKASKASKTSKCSSILVSLFLASILSGALCGCMGQRGGSIDASSAGGPASQAVAYDNGNGQGPGLGQGLGQALGQVGGVQSQTSPEVGASLAQPALDDAAVVALQSEQARKVVTTCTARIKKLLPDDRKGSKHQRFLLELSNGTTVLVAHNIDMAPYVPAQAGDIVTVHGEFIWNQRGGVLHWTHHSDTPRHESGYIDFAGNRYQ</sequence>
<feature type="chain" id="PRO_5035280415" evidence="1">
    <location>
        <begin position="31"/>
        <end position="207"/>
    </location>
</feature>